<gene>
    <name evidence="4" type="ORF">AK812_SmicGene37144</name>
</gene>
<dbReference type="Gene3D" id="1.25.40.10">
    <property type="entry name" value="Tetratricopeptide repeat domain"/>
    <property type="match status" value="5"/>
</dbReference>
<keyword evidence="5" id="KW-1185">Reference proteome</keyword>
<name>A0A1Q9CHB0_SYMMI</name>
<dbReference type="NCBIfam" id="TIGR00756">
    <property type="entry name" value="PPR"/>
    <property type="match status" value="4"/>
</dbReference>
<evidence type="ECO:0000256" key="2">
    <source>
        <dbReference type="PROSITE-ProRule" id="PRU00708"/>
    </source>
</evidence>
<dbReference type="PANTHER" id="PTHR47447:SF17">
    <property type="entry name" value="OS12G0638900 PROTEIN"/>
    <property type="match status" value="1"/>
</dbReference>
<dbReference type="InterPro" id="IPR002885">
    <property type="entry name" value="PPR_rpt"/>
</dbReference>
<feature type="repeat" description="PPR" evidence="2">
    <location>
        <begin position="167"/>
        <end position="201"/>
    </location>
</feature>
<dbReference type="InterPro" id="IPR011990">
    <property type="entry name" value="TPR-like_helical_dom_sf"/>
</dbReference>
<dbReference type="SUPFAM" id="SSF48452">
    <property type="entry name" value="TPR-like"/>
    <property type="match status" value="1"/>
</dbReference>
<dbReference type="Pfam" id="PF01535">
    <property type="entry name" value="PPR"/>
    <property type="match status" value="4"/>
</dbReference>
<dbReference type="Pfam" id="PF13812">
    <property type="entry name" value="PPR_3"/>
    <property type="match status" value="1"/>
</dbReference>
<dbReference type="Proteomes" id="UP000186817">
    <property type="component" value="Unassembled WGS sequence"/>
</dbReference>
<dbReference type="PANTHER" id="PTHR47447">
    <property type="entry name" value="OS03G0856100 PROTEIN"/>
    <property type="match status" value="1"/>
</dbReference>
<keyword evidence="1" id="KW-0677">Repeat</keyword>
<comment type="caution">
    <text evidence="4">The sequence shown here is derived from an EMBL/GenBank/DDBJ whole genome shotgun (WGS) entry which is preliminary data.</text>
</comment>
<dbReference type="AlphaFoldDB" id="A0A1Q9CHB0"/>
<evidence type="ECO:0000259" key="3">
    <source>
        <dbReference type="Pfam" id="PF00849"/>
    </source>
</evidence>
<feature type="repeat" description="PPR" evidence="2">
    <location>
        <begin position="236"/>
        <end position="270"/>
    </location>
</feature>
<evidence type="ECO:0000256" key="1">
    <source>
        <dbReference type="ARBA" id="ARBA00022737"/>
    </source>
</evidence>
<dbReference type="PROSITE" id="PS51375">
    <property type="entry name" value="PPR"/>
    <property type="match status" value="6"/>
</dbReference>
<dbReference type="GO" id="GO:0009982">
    <property type="term" value="F:pseudouridine synthase activity"/>
    <property type="evidence" value="ECO:0007669"/>
    <property type="project" value="InterPro"/>
</dbReference>
<reference evidence="4 5" key="1">
    <citation type="submission" date="2016-02" db="EMBL/GenBank/DDBJ databases">
        <title>Genome analysis of coral dinoflagellate symbionts highlights evolutionary adaptations to a symbiotic lifestyle.</title>
        <authorList>
            <person name="Aranda M."/>
            <person name="Li Y."/>
            <person name="Liew Y.J."/>
            <person name="Baumgarten S."/>
            <person name="Simakov O."/>
            <person name="Wilson M."/>
            <person name="Piel J."/>
            <person name="Ashoor H."/>
            <person name="Bougouffa S."/>
            <person name="Bajic V.B."/>
            <person name="Ryu T."/>
            <person name="Ravasi T."/>
            <person name="Bayer T."/>
            <person name="Micklem G."/>
            <person name="Kim H."/>
            <person name="Bhak J."/>
            <person name="Lajeunesse T.C."/>
            <person name="Voolstra C.R."/>
        </authorList>
    </citation>
    <scope>NUCLEOTIDE SEQUENCE [LARGE SCALE GENOMIC DNA]</scope>
    <source>
        <strain evidence="4 5">CCMP2467</strain>
    </source>
</reference>
<dbReference type="SUPFAM" id="SSF55120">
    <property type="entry name" value="Pseudouridine synthase"/>
    <property type="match status" value="1"/>
</dbReference>
<feature type="repeat" description="PPR" evidence="2">
    <location>
        <begin position="341"/>
        <end position="375"/>
    </location>
</feature>
<dbReference type="Gene3D" id="3.30.2350.10">
    <property type="entry name" value="Pseudouridine synthase"/>
    <property type="match status" value="1"/>
</dbReference>
<dbReference type="InterPro" id="IPR020103">
    <property type="entry name" value="PsdUridine_synth_cat_dom_sf"/>
</dbReference>
<dbReference type="GO" id="GO:0001522">
    <property type="term" value="P:pseudouridine synthesis"/>
    <property type="evidence" value="ECO:0007669"/>
    <property type="project" value="InterPro"/>
</dbReference>
<dbReference type="EMBL" id="LSRX01001213">
    <property type="protein sequence ID" value="OLP82237.1"/>
    <property type="molecule type" value="Genomic_DNA"/>
</dbReference>
<feature type="domain" description="Pseudouridine synthase RsuA/RluA-like" evidence="3">
    <location>
        <begin position="767"/>
        <end position="918"/>
    </location>
</feature>
<feature type="repeat" description="PPR" evidence="2">
    <location>
        <begin position="132"/>
        <end position="166"/>
    </location>
</feature>
<proteinExistence type="predicted"/>
<dbReference type="Pfam" id="PF00849">
    <property type="entry name" value="PseudoU_synth_2"/>
    <property type="match status" value="1"/>
</dbReference>
<dbReference type="OrthoDB" id="418349at2759"/>
<feature type="repeat" description="PPR" evidence="2">
    <location>
        <begin position="514"/>
        <end position="548"/>
    </location>
</feature>
<sequence length="1028" mass="113527">MEHVRLWEDTFLWLAEQAATRLAKTKTYNVAITACGKGANWQAALICFQEIFLARLQPDVVTYNSAITACTQGTSWPTSLLLFFELLNTRLEPDSFTLNAALCACEPVGKWELAASVLHDAGPMTTGSIGRNTMVWNAGISVYSRAGEWERAIDLLTRMHTAGVQRSEVTYNAAIFACSRVGQWLRAVSLLRHMQEQLLRADTISYNAAMAWEGSGNWEMALGLFAELQESSMGPSIVTYGSLMKACASEEQWQTALLCFEEVQRSSLQMSVIAYTAAISSCEKGSHWELALCCLFDCARREMVPDITSFNTAIRACGNADQLRRVRLLHVILRRRQIRENLSTFNALIVSHGRASQWQQAVAYLADLEALSFRPDAITFNALSSACTKNDQWECALQLLAEAQQALLPADNVSYGTRITALGRAGRWEEVLLLLADLEAEGCVPDVIVYNAAIAACEDAWQVCLTLLGELQRKQLTADARTITSLISACRSSSAWQPALHLLSMQRAYCVSDMSYCYNAAISTCGRADEWEVVVDLLSSMVEDGLQPDLMGYDPALAAIVSSGQQEQALELLWYSESSWPPVSFLWCLATVGVSDAEVIHEACVEVALGQCHGEELSRVLWSLDILGVENIQFCRSTIRRFLKQLPNVGLDELAMAVSGLISLSSEPFAADLIQRHVAGEVRRLRQIAPSRLAFNRLGISAMGILGSLATAGRLPQSLQTAVHDALLEVGRGLDRSTRETYTLPSPPLPQEHLPASVVWNQADRAVLFKPPGWEVYGAHTALQLSSFAALRFGRLRILDDDSHNSGFLHRLDVPSSGLIMMAKSYAAFYDLQLQLHLGTFGREYTSLVHGWLAKSLSTVTAKVQSGTKGPTTSGGRGKWSQTRLRRMGYLWHPVGTLTRLLLQIVTGRKHQIRSHMSYIGHPTVRDGLYTSNVTFQEDAALCDRNWLHRHLLSFRDRAGKFHEIHSPLPQDLQDSFITACKMCDASCFCLPSPSPLASEGSRRDVPCAMKTASQSLRVRPKPKPTPG</sequence>
<protein>
    <submittedName>
        <fullName evidence="4">Pentatricopeptide repeat-containing protein, chloroplastic</fullName>
    </submittedName>
</protein>
<accession>A0A1Q9CHB0</accession>
<dbReference type="OMA" id="DCARREM"/>
<dbReference type="GO" id="GO:0003723">
    <property type="term" value="F:RNA binding"/>
    <property type="evidence" value="ECO:0007669"/>
    <property type="project" value="InterPro"/>
</dbReference>
<evidence type="ECO:0000313" key="4">
    <source>
        <dbReference type="EMBL" id="OLP82237.1"/>
    </source>
</evidence>
<organism evidence="4 5">
    <name type="scientific">Symbiodinium microadriaticum</name>
    <name type="common">Dinoflagellate</name>
    <name type="synonym">Zooxanthella microadriatica</name>
    <dbReference type="NCBI Taxonomy" id="2951"/>
    <lineage>
        <taxon>Eukaryota</taxon>
        <taxon>Sar</taxon>
        <taxon>Alveolata</taxon>
        <taxon>Dinophyceae</taxon>
        <taxon>Suessiales</taxon>
        <taxon>Symbiodiniaceae</taxon>
        <taxon>Symbiodinium</taxon>
    </lineage>
</organism>
<dbReference type="InterPro" id="IPR006145">
    <property type="entry name" value="PsdUridine_synth_RsuA/RluA"/>
</dbReference>
<feature type="repeat" description="PPR" evidence="2">
    <location>
        <begin position="411"/>
        <end position="445"/>
    </location>
</feature>
<evidence type="ECO:0000313" key="5">
    <source>
        <dbReference type="Proteomes" id="UP000186817"/>
    </source>
</evidence>
<dbReference type="CDD" id="cd02869">
    <property type="entry name" value="PseudoU_synth_RluA_like"/>
    <property type="match status" value="1"/>
</dbReference>